<organism evidence="2 3">
    <name type="scientific">Burkholderia lata (strain ATCC 17760 / DSM 23089 / LMG 22485 / NCIMB 9086 / R18194 / 383)</name>
    <dbReference type="NCBI Taxonomy" id="482957"/>
    <lineage>
        <taxon>Bacteria</taxon>
        <taxon>Pseudomonadati</taxon>
        <taxon>Pseudomonadota</taxon>
        <taxon>Betaproteobacteria</taxon>
        <taxon>Burkholderiales</taxon>
        <taxon>Burkholderiaceae</taxon>
        <taxon>Burkholderia</taxon>
        <taxon>Burkholderia cepacia complex</taxon>
    </lineage>
</organism>
<dbReference type="Pfam" id="PF03928">
    <property type="entry name" value="HbpS-like"/>
    <property type="match status" value="1"/>
</dbReference>
<evidence type="ECO:0000313" key="2">
    <source>
        <dbReference type="EMBL" id="ABB06391.1"/>
    </source>
</evidence>
<protein>
    <recommendedName>
        <fullName evidence="4">GlcG protein</fullName>
    </recommendedName>
</protein>
<dbReference type="PANTHER" id="PTHR34309:SF1">
    <property type="entry name" value="PROTEIN GLCG"/>
    <property type="match status" value="1"/>
</dbReference>
<evidence type="ECO:0000313" key="3">
    <source>
        <dbReference type="Proteomes" id="UP000002705"/>
    </source>
</evidence>
<dbReference type="InterPro" id="IPR005624">
    <property type="entry name" value="PduO/GlcC-like"/>
</dbReference>
<evidence type="ECO:0000256" key="1">
    <source>
        <dbReference type="SAM" id="SignalP"/>
    </source>
</evidence>
<dbReference type="Proteomes" id="UP000002705">
    <property type="component" value="Chromosome 3"/>
</dbReference>
<dbReference type="PATRIC" id="fig|482957.22.peg.7934"/>
<dbReference type="InterPro" id="IPR038084">
    <property type="entry name" value="PduO/GlcC-like_sf"/>
</dbReference>
<evidence type="ECO:0008006" key="4">
    <source>
        <dbReference type="Google" id="ProtNLM"/>
    </source>
</evidence>
<keyword evidence="3" id="KW-1185">Reference proteome</keyword>
<dbReference type="Gene3D" id="3.30.450.150">
    <property type="entry name" value="Haem-degrading domain"/>
    <property type="match status" value="1"/>
</dbReference>
<dbReference type="EMBL" id="CP000150">
    <property type="protein sequence ID" value="ABB06391.1"/>
    <property type="molecule type" value="Genomic_DNA"/>
</dbReference>
<proteinExistence type="predicted"/>
<gene>
    <name evidence="2" type="ordered locus">Bcep18194_C7347</name>
</gene>
<feature type="signal peptide" evidence="1">
    <location>
        <begin position="1"/>
        <end position="25"/>
    </location>
</feature>
<reference evidence="2" key="1">
    <citation type="submission" date="2009-01" db="EMBL/GenBank/DDBJ databases">
        <title>Complete sequence of chromosome 3 of Burkholderia sp. 383.</title>
        <authorList>
            <consortium name="US DOE Joint Genome Institute"/>
            <person name="Copeland A."/>
            <person name="Lucas S."/>
            <person name="Lapidus A."/>
            <person name="Barry K."/>
            <person name="Detter J.C."/>
            <person name="Glavina T."/>
            <person name="Hammon N."/>
            <person name="Israni S."/>
            <person name="Pitluck S."/>
            <person name="Chain P."/>
            <person name="Malfatti S."/>
            <person name="Shin M."/>
            <person name="Vergez L."/>
            <person name="Schmutz J."/>
            <person name="Larimer F."/>
            <person name="Land M."/>
            <person name="Kyrpides N."/>
            <person name="Lykidis A."/>
            <person name="Richardson P."/>
        </authorList>
    </citation>
    <scope>NUCLEOTIDE SEQUENCE</scope>
    <source>
        <strain evidence="2">383</strain>
    </source>
</reference>
<name>Q39MC5_BURL3</name>
<dbReference type="KEGG" id="bur:Bcep18194_C7347"/>
<dbReference type="AlphaFoldDB" id="Q39MC5"/>
<keyword evidence="1" id="KW-0732">Signal</keyword>
<dbReference type="SUPFAM" id="SSF143744">
    <property type="entry name" value="GlcG-like"/>
    <property type="match status" value="1"/>
</dbReference>
<accession>Q39MC5</accession>
<feature type="chain" id="PRO_5004223041" description="GlcG protein" evidence="1">
    <location>
        <begin position="26"/>
        <end position="175"/>
    </location>
</feature>
<dbReference type="HOGENOM" id="CLU_103773_1_1_4"/>
<dbReference type="PANTHER" id="PTHR34309">
    <property type="entry name" value="SLR1406 PROTEIN"/>
    <property type="match status" value="1"/>
</dbReference>
<dbReference type="InterPro" id="IPR052517">
    <property type="entry name" value="GlcG_carb_metab_protein"/>
</dbReference>
<sequence length="175" mass="17930">MEPPLMFSKPSRLFIVVAAFFTAHAAAQSPASAPIPEQLPYDIPYGAPITLAQARTAITAAEAEARRRNWKYAIVVVDSGGNLVSCDKMDGTQLASTEIAEAKARASVRFRRQTKDMQNAINNGATGNLSIPGILAGEGGIPIVVGGQLIGAIGTSGGAGVQDSVIAAAGAAAIR</sequence>